<gene>
    <name evidence="1" type="ORF">DSO57_1036805</name>
</gene>
<evidence type="ECO:0000313" key="1">
    <source>
        <dbReference type="EMBL" id="KAJ9063835.1"/>
    </source>
</evidence>
<keyword evidence="2" id="KW-1185">Reference proteome</keyword>
<reference evidence="1" key="1">
    <citation type="submission" date="2022-04" db="EMBL/GenBank/DDBJ databases">
        <title>Genome of the entomopathogenic fungus Entomophthora muscae.</title>
        <authorList>
            <person name="Elya C."/>
            <person name="Lovett B.R."/>
            <person name="Lee E."/>
            <person name="Macias A.M."/>
            <person name="Hajek A.E."/>
            <person name="De Bivort B.L."/>
            <person name="Kasson M.T."/>
            <person name="De Fine Licht H.H."/>
            <person name="Stajich J.E."/>
        </authorList>
    </citation>
    <scope>NUCLEOTIDE SEQUENCE</scope>
    <source>
        <strain evidence="1">Berkeley</strain>
    </source>
</reference>
<comment type="caution">
    <text evidence="1">The sequence shown here is derived from an EMBL/GenBank/DDBJ whole genome shotgun (WGS) entry which is preliminary data.</text>
</comment>
<proteinExistence type="predicted"/>
<evidence type="ECO:0000313" key="2">
    <source>
        <dbReference type="Proteomes" id="UP001165960"/>
    </source>
</evidence>
<sequence>MSASAPPVSAVETPVRAPAASALAVPPPAPSVATSSLRGEWVYCLVVTFKDYAEQFKLSDEDRLHEVSRFLLGEARVWHQDVQVASWADWKAQAKLCFAEHEPDAIHQLGLLKMVHLKSLRKFLNTFQKTANKALKQHLKTNSASDCKTTVENFHSLVSIRAFVNALTHSYSAMVQAAKPNLLEEAIALIRDKYDIWNKSEEIAQEVKAHLEDLNRRFDAMFMAQEQGRQPNPPPPAPFKETVTARITPVGHISKDCTVPCSICKEPSHSNFICEFNSISHDRKPQGLMMAEQNYEAKRALSSSATPQPLNKKSNLEYIVDPDGPSFPFTLILKHQVCSQGPSPGRKLTPPPMKRTDRKDAPSPFAFPPRPCDPDPPRKPPSSPSPPRAYVRDSKWNPCHPNRFVSLEIEDDFENEDHYPCLPDLDKYLSFEDNPHYNIVTVESVPESPRSDGKFPNLPSVTPSLEASPAGAAAWEHRATSQESKDKGPTAFGGHHCGHPGPLGPAMVSWVNSPGLGPIRSLNTGDGVGHGLLADPADLGEPISSDCSNKFNALSALYNVVWGSQPIIFQARQDANGPADAMAQRALYNPCDLAQPINSSSATCNSMHMASSEFSNLAGPITPDDVMDVDSPNVLINKCNSNEPIKPLNTMETDTPNVLSNNCDSDGPIRPGAAGAKFAHPDQAGCPTPGHPIRSHDAKKTNAPNVLSNYCNSDGPIRSGAANTNYIHTDQAVN</sequence>
<accession>A0ACC2SNC9</accession>
<name>A0ACC2SNC9_9FUNG</name>
<organism evidence="1 2">
    <name type="scientific">Entomophthora muscae</name>
    <dbReference type="NCBI Taxonomy" id="34485"/>
    <lineage>
        <taxon>Eukaryota</taxon>
        <taxon>Fungi</taxon>
        <taxon>Fungi incertae sedis</taxon>
        <taxon>Zoopagomycota</taxon>
        <taxon>Entomophthoromycotina</taxon>
        <taxon>Entomophthoromycetes</taxon>
        <taxon>Entomophthorales</taxon>
        <taxon>Entomophthoraceae</taxon>
        <taxon>Entomophthora</taxon>
    </lineage>
</organism>
<dbReference type="Proteomes" id="UP001165960">
    <property type="component" value="Unassembled WGS sequence"/>
</dbReference>
<protein>
    <submittedName>
        <fullName evidence="1">Uncharacterized protein</fullName>
    </submittedName>
</protein>
<dbReference type="EMBL" id="QTSX02004628">
    <property type="protein sequence ID" value="KAJ9063835.1"/>
    <property type="molecule type" value="Genomic_DNA"/>
</dbReference>